<comment type="similarity">
    <text evidence="8">Belongs to the ATPase delta chain family.</text>
</comment>
<keyword evidence="3 8" id="KW-0375">Hydrogen ion transport</keyword>
<gene>
    <name evidence="8 9" type="primary">atpH</name>
    <name evidence="9" type="ORF">ACFQ02_07535</name>
</gene>
<comment type="function">
    <text evidence="8">This protein is part of the stalk that links CF(0) to CF(1). It either transmits conformational changes from CF(0) to CF(1) or is implicated in proton conduction.</text>
</comment>
<dbReference type="InterPro" id="IPR026015">
    <property type="entry name" value="ATP_synth_OSCP/delta_N_sf"/>
</dbReference>
<evidence type="ECO:0000256" key="8">
    <source>
        <dbReference type="HAMAP-Rule" id="MF_01416"/>
    </source>
</evidence>
<organism evidence="9 10">
    <name type="scientific">Seminibacterium arietis</name>
    <dbReference type="NCBI Taxonomy" id="1173502"/>
    <lineage>
        <taxon>Bacteria</taxon>
        <taxon>Pseudomonadati</taxon>
        <taxon>Pseudomonadota</taxon>
        <taxon>Gammaproteobacteria</taxon>
        <taxon>Pasteurellales</taxon>
        <taxon>Pasteurellaceae</taxon>
        <taxon>Seminibacterium</taxon>
    </lineage>
</organism>
<dbReference type="HAMAP" id="MF_01416">
    <property type="entry name" value="ATP_synth_delta_bact"/>
    <property type="match status" value="1"/>
</dbReference>
<keyword evidence="8" id="KW-1003">Cell membrane</keyword>
<dbReference type="Gene3D" id="1.10.520.20">
    <property type="entry name" value="N-terminal domain of the delta subunit of the F1F0-ATP synthase"/>
    <property type="match status" value="1"/>
</dbReference>
<dbReference type="NCBIfam" id="NF004404">
    <property type="entry name" value="PRK05758.2-5"/>
    <property type="match status" value="1"/>
</dbReference>
<evidence type="ECO:0000256" key="5">
    <source>
        <dbReference type="ARBA" id="ARBA00023136"/>
    </source>
</evidence>
<keyword evidence="6 8" id="KW-0139">CF(1)</keyword>
<keyword evidence="4 8" id="KW-0406">Ion transport</keyword>
<comment type="caution">
    <text evidence="9">The sequence shown here is derived from an EMBL/GenBank/DDBJ whole genome shotgun (WGS) entry which is preliminary data.</text>
</comment>
<dbReference type="NCBIfam" id="NF004402">
    <property type="entry name" value="PRK05758.2-2"/>
    <property type="match status" value="1"/>
</dbReference>
<evidence type="ECO:0000313" key="10">
    <source>
        <dbReference type="Proteomes" id="UP001596996"/>
    </source>
</evidence>
<dbReference type="Proteomes" id="UP001596996">
    <property type="component" value="Unassembled WGS sequence"/>
</dbReference>
<accession>A0ABW3I9P8</accession>
<evidence type="ECO:0000256" key="7">
    <source>
        <dbReference type="ARBA" id="ARBA00023310"/>
    </source>
</evidence>
<dbReference type="NCBIfam" id="TIGR01145">
    <property type="entry name" value="ATP_synt_delta"/>
    <property type="match status" value="1"/>
</dbReference>
<evidence type="ECO:0000256" key="2">
    <source>
        <dbReference type="ARBA" id="ARBA00022448"/>
    </source>
</evidence>
<name>A0ABW3I9P8_9PAST</name>
<dbReference type="InterPro" id="IPR000711">
    <property type="entry name" value="ATPase_OSCP/dsu"/>
</dbReference>
<dbReference type="RefSeq" id="WP_380821304.1">
    <property type="nucleotide sequence ID" value="NZ_JBHTJN010000012.1"/>
</dbReference>
<keyword evidence="2 8" id="KW-0813">Transport</keyword>
<keyword evidence="5 8" id="KW-0472">Membrane</keyword>
<reference evidence="10" key="1">
    <citation type="journal article" date="2019" name="Int. J. Syst. Evol. Microbiol.">
        <title>The Global Catalogue of Microorganisms (GCM) 10K type strain sequencing project: providing services to taxonomists for standard genome sequencing and annotation.</title>
        <authorList>
            <consortium name="The Broad Institute Genomics Platform"/>
            <consortium name="The Broad Institute Genome Sequencing Center for Infectious Disease"/>
            <person name="Wu L."/>
            <person name="Ma J."/>
        </authorList>
    </citation>
    <scope>NUCLEOTIDE SEQUENCE [LARGE SCALE GENOMIC DNA]</scope>
    <source>
        <strain evidence="10">CCUG 61707</strain>
    </source>
</reference>
<protein>
    <recommendedName>
        <fullName evidence="8">ATP synthase subunit delta</fullName>
    </recommendedName>
    <alternativeName>
        <fullName evidence="8">ATP synthase F(1) sector subunit delta</fullName>
    </alternativeName>
    <alternativeName>
        <fullName evidence="8">F-type ATPase subunit delta</fullName>
        <shortName evidence="8">F-ATPase subunit delta</shortName>
    </alternativeName>
</protein>
<sequence>MSELTTIARPYAKAAFDFAVEQSAVDKWNEMLKFMSEVVKNENLQLLLTGSLSAQKIADTVILICGEQLDQYGQNFIRLMAENKRLTVLPTVLKLFNHYMEEYQAISEVEVISAQPLSIEQQNKIVEAMEKRLARKVKLDCNVDSALIAGTIIRTNDFVIDASSRGQLQRLANELQL</sequence>
<dbReference type="PRINTS" id="PR00125">
    <property type="entry name" value="ATPASEDELTA"/>
</dbReference>
<evidence type="ECO:0000256" key="4">
    <source>
        <dbReference type="ARBA" id="ARBA00023065"/>
    </source>
</evidence>
<evidence type="ECO:0000256" key="1">
    <source>
        <dbReference type="ARBA" id="ARBA00004370"/>
    </source>
</evidence>
<evidence type="ECO:0000313" key="9">
    <source>
        <dbReference type="EMBL" id="MFD0966688.1"/>
    </source>
</evidence>
<comment type="subcellular location">
    <subcellularLocation>
        <location evidence="8">Cell membrane</location>
        <topology evidence="8">Peripheral membrane protein</topology>
    </subcellularLocation>
    <subcellularLocation>
        <location evidence="1">Membrane</location>
    </subcellularLocation>
</comment>
<comment type="function">
    <text evidence="8">F(1)F(0) ATP synthase produces ATP from ADP in the presence of a proton or sodium gradient. F-type ATPases consist of two structural domains, F(1) containing the extramembraneous catalytic core and F(0) containing the membrane proton channel, linked together by a central stalk and a peripheral stalk. During catalysis, ATP synthesis in the catalytic domain of F(1) is coupled via a rotary mechanism of the central stalk subunits to proton translocation.</text>
</comment>
<dbReference type="SUPFAM" id="SSF47928">
    <property type="entry name" value="N-terminal domain of the delta subunit of the F1F0-ATP synthase"/>
    <property type="match status" value="1"/>
</dbReference>
<dbReference type="PANTHER" id="PTHR11910">
    <property type="entry name" value="ATP SYNTHASE DELTA CHAIN"/>
    <property type="match status" value="1"/>
</dbReference>
<keyword evidence="7 8" id="KW-0066">ATP synthesis</keyword>
<evidence type="ECO:0000256" key="6">
    <source>
        <dbReference type="ARBA" id="ARBA00023196"/>
    </source>
</evidence>
<dbReference type="EMBL" id="JBHTJN010000012">
    <property type="protein sequence ID" value="MFD0966688.1"/>
    <property type="molecule type" value="Genomic_DNA"/>
</dbReference>
<dbReference type="Pfam" id="PF00213">
    <property type="entry name" value="OSCP"/>
    <property type="match status" value="1"/>
</dbReference>
<keyword evidence="10" id="KW-1185">Reference proteome</keyword>
<proteinExistence type="inferred from homology"/>
<evidence type="ECO:0000256" key="3">
    <source>
        <dbReference type="ARBA" id="ARBA00022781"/>
    </source>
</evidence>